<dbReference type="PANTHER" id="PTHR12835">
    <property type="entry name" value="BIOTIN PROTEIN LIGASE"/>
    <property type="match status" value="1"/>
</dbReference>
<keyword evidence="3" id="KW-1185">Reference proteome</keyword>
<dbReference type="InterPro" id="IPR004143">
    <property type="entry name" value="BPL_LPL_catalytic"/>
</dbReference>
<dbReference type="PANTHER" id="PTHR12835:SF5">
    <property type="entry name" value="BIOTIN--PROTEIN LIGASE"/>
    <property type="match status" value="1"/>
</dbReference>
<proteinExistence type="predicted"/>
<sequence length="308" mass="32866">MESVDSTNTYLARTLAALPGDDARERLRQLGLEPGWQSLQEPNQVGVGAPPVLPLALAIADQQTRCRGRLDRVWYNQSGQSFLASWAVAVPTDLLTGPTAGWLPMAVGMAVAGGLEQTLTACGARNLTGKRFDQALRLKWPNDLFCSGRKLAGVLCEALPVGPQWSVLVAGVGLNLFVPADSLPTAESTSLQYHYWPLSGYESLRNQLAVSVSEHISRELTALAQSGDEAQQAFCDLHERVVERSWTLGKPVEVRPVAGPNLKGTAVQIAADATLLVEDGSGERVSVSTADVGVLPSLPTQGSDMKQT</sequence>
<feature type="domain" description="BPL/LPL catalytic" evidence="1">
    <location>
        <begin position="57"/>
        <end position="172"/>
    </location>
</feature>
<dbReference type="Proteomes" id="UP001321748">
    <property type="component" value="Chromosome"/>
</dbReference>
<dbReference type="SUPFAM" id="SSF55681">
    <property type="entry name" value="Class II aaRS and biotin synthetases"/>
    <property type="match status" value="1"/>
</dbReference>
<dbReference type="Pfam" id="PF03099">
    <property type="entry name" value="BPL_LplA_LipB"/>
    <property type="match status" value="1"/>
</dbReference>
<name>A0ABM8BEQ2_9BIFI</name>
<dbReference type="InterPro" id="IPR045864">
    <property type="entry name" value="aa-tRNA-synth_II/BPL/LPL"/>
</dbReference>
<dbReference type="EMBL" id="AP026800">
    <property type="protein sequence ID" value="BDR55284.1"/>
    <property type="molecule type" value="Genomic_DNA"/>
</dbReference>
<organism evidence="2 3">
    <name type="scientific">Bombiscardovia apis</name>
    <dbReference type="NCBI Taxonomy" id="2932182"/>
    <lineage>
        <taxon>Bacteria</taxon>
        <taxon>Bacillati</taxon>
        <taxon>Actinomycetota</taxon>
        <taxon>Actinomycetes</taxon>
        <taxon>Bifidobacteriales</taxon>
        <taxon>Bifidobacteriaceae</taxon>
        <taxon>Bombiscardovia</taxon>
    </lineage>
</organism>
<dbReference type="Gene3D" id="2.30.30.100">
    <property type="match status" value="1"/>
</dbReference>
<reference evidence="2 3" key="1">
    <citation type="journal article" date="2023" name="Microbiol. Spectr.">
        <title>Symbiosis of Carpenter Bees with Uncharacterized Lactic Acid Bacteria Showing NAD Auxotrophy.</title>
        <authorList>
            <person name="Kawasaki S."/>
            <person name="Ozawa K."/>
            <person name="Mori T."/>
            <person name="Yamamoto A."/>
            <person name="Ito M."/>
            <person name="Ohkuma M."/>
            <person name="Sakamoto M."/>
            <person name="Matsutani M."/>
        </authorList>
    </citation>
    <scope>NUCLEOTIDE SEQUENCE [LARGE SCALE GENOMIC DNA]</scope>
    <source>
        <strain evidence="2 3">KimH</strain>
    </source>
</reference>
<keyword evidence="2" id="KW-0436">Ligase</keyword>
<evidence type="ECO:0000313" key="2">
    <source>
        <dbReference type="EMBL" id="BDR55284.1"/>
    </source>
</evidence>
<protein>
    <submittedName>
        <fullName evidence="2">Biotin--[acetyl-CoA-carboxylase] ligase</fullName>
    </submittedName>
</protein>
<dbReference type="GO" id="GO:0016874">
    <property type="term" value="F:ligase activity"/>
    <property type="evidence" value="ECO:0007669"/>
    <property type="project" value="UniProtKB-KW"/>
</dbReference>
<evidence type="ECO:0000259" key="1">
    <source>
        <dbReference type="Pfam" id="PF03099"/>
    </source>
</evidence>
<gene>
    <name evidence="2" type="ORF">KIMH_13950</name>
</gene>
<accession>A0ABM8BEQ2</accession>
<dbReference type="Gene3D" id="3.30.930.10">
    <property type="entry name" value="Bira Bifunctional Protein, Domain 2"/>
    <property type="match status" value="1"/>
</dbReference>
<evidence type="ECO:0000313" key="3">
    <source>
        <dbReference type="Proteomes" id="UP001321748"/>
    </source>
</evidence>